<organism evidence="2 3">
    <name type="scientific">Araneus ventricosus</name>
    <name type="common">Orbweaver spider</name>
    <name type="synonym">Epeira ventricosa</name>
    <dbReference type="NCBI Taxonomy" id="182803"/>
    <lineage>
        <taxon>Eukaryota</taxon>
        <taxon>Metazoa</taxon>
        <taxon>Ecdysozoa</taxon>
        <taxon>Arthropoda</taxon>
        <taxon>Chelicerata</taxon>
        <taxon>Arachnida</taxon>
        <taxon>Araneae</taxon>
        <taxon>Araneomorphae</taxon>
        <taxon>Entelegynae</taxon>
        <taxon>Araneoidea</taxon>
        <taxon>Araneidae</taxon>
        <taxon>Araneus</taxon>
    </lineage>
</organism>
<evidence type="ECO:0000313" key="2">
    <source>
        <dbReference type="EMBL" id="GBN23379.1"/>
    </source>
</evidence>
<name>A0A4Y2M9P2_ARAVE</name>
<sequence length="278" mass="32369">MGFHPTWLISLETFFSIGKLSIEKMTLNITIQKVFRKAPLGPMLWLVIADRLLRRLEALEDKFLDLHCTMFVNDILLLSAETASYKFTCNLETPIRVIETWANDFRLAINPTKSEFIIFPIKREITHIPRLKINGKNIKYVKILKYLGVSFDTRFNWLSHFDEIKLKVLNLQSKINCLSRAPWEAGPHIIKETYKVAIEKLILYGSEIWFDGTVRCKKKFLQIQKLALLKIAKTYTTFSTEALQILAGCEPLDLLAERIHLKMFNKEFRVAIGSRDYL</sequence>
<protein>
    <recommendedName>
        <fullName evidence="1">Reverse transcriptase domain-containing protein</fullName>
    </recommendedName>
</protein>
<dbReference type="Pfam" id="PF00078">
    <property type="entry name" value="RVT_1"/>
    <property type="match status" value="1"/>
</dbReference>
<dbReference type="Proteomes" id="UP000499080">
    <property type="component" value="Unassembled WGS sequence"/>
</dbReference>
<reference evidence="2 3" key="1">
    <citation type="journal article" date="2019" name="Sci. Rep.">
        <title>Orb-weaving spider Araneus ventricosus genome elucidates the spidroin gene catalogue.</title>
        <authorList>
            <person name="Kono N."/>
            <person name="Nakamura H."/>
            <person name="Ohtoshi R."/>
            <person name="Moran D.A.P."/>
            <person name="Shinohara A."/>
            <person name="Yoshida Y."/>
            <person name="Fujiwara M."/>
            <person name="Mori M."/>
            <person name="Tomita M."/>
            <person name="Arakawa K."/>
        </authorList>
    </citation>
    <scope>NUCLEOTIDE SEQUENCE [LARGE SCALE GENOMIC DNA]</scope>
</reference>
<feature type="domain" description="Reverse transcriptase" evidence="1">
    <location>
        <begin position="39"/>
        <end position="150"/>
    </location>
</feature>
<evidence type="ECO:0000259" key="1">
    <source>
        <dbReference type="Pfam" id="PF00078"/>
    </source>
</evidence>
<keyword evidence="3" id="KW-1185">Reference proteome</keyword>
<dbReference type="InterPro" id="IPR000477">
    <property type="entry name" value="RT_dom"/>
</dbReference>
<evidence type="ECO:0000313" key="3">
    <source>
        <dbReference type="Proteomes" id="UP000499080"/>
    </source>
</evidence>
<dbReference type="EMBL" id="BGPR01006988">
    <property type="protein sequence ID" value="GBN23379.1"/>
    <property type="molecule type" value="Genomic_DNA"/>
</dbReference>
<accession>A0A4Y2M9P2</accession>
<gene>
    <name evidence="2" type="primary">R1A1-elementORF2_641</name>
    <name evidence="2" type="ORF">AVEN_79461_1</name>
</gene>
<comment type="caution">
    <text evidence="2">The sequence shown here is derived from an EMBL/GenBank/DDBJ whole genome shotgun (WGS) entry which is preliminary data.</text>
</comment>
<dbReference type="AlphaFoldDB" id="A0A4Y2M9P2"/>
<proteinExistence type="predicted"/>
<dbReference type="OrthoDB" id="6777517at2759"/>